<gene>
    <name evidence="8" type="ORF">COY37_06200</name>
</gene>
<dbReference type="AlphaFoldDB" id="A0A2M7T7R2"/>
<evidence type="ECO:0000256" key="4">
    <source>
        <dbReference type="ARBA" id="ARBA00023136"/>
    </source>
</evidence>
<dbReference type="SUPFAM" id="SSF48452">
    <property type="entry name" value="TPR-like"/>
    <property type="match status" value="1"/>
</dbReference>
<dbReference type="GO" id="GO:0016020">
    <property type="term" value="C:membrane"/>
    <property type="evidence" value="ECO:0007669"/>
    <property type="project" value="UniProtKB-SubCell"/>
</dbReference>
<dbReference type="PROSITE" id="PS50293">
    <property type="entry name" value="TPR_REGION"/>
    <property type="match status" value="2"/>
</dbReference>
<dbReference type="InterPro" id="IPR007016">
    <property type="entry name" value="O-antigen_ligase-rel_domated"/>
</dbReference>
<evidence type="ECO:0000256" key="2">
    <source>
        <dbReference type="ARBA" id="ARBA00022692"/>
    </source>
</evidence>
<feature type="transmembrane region" description="Helical" evidence="6">
    <location>
        <begin position="39"/>
        <end position="71"/>
    </location>
</feature>
<evidence type="ECO:0000256" key="5">
    <source>
        <dbReference type="PROSITE-ProRule" id="PRU00339"/>
    </source>
</evidence>
<dbReference type="InterPro" id="IPR019734">
    <property type="entry name" value="TPR_rpt"/>
</dbReference>
<evidence type="ECO:0000259" key="7">
    <source>
        <dbReference type="Pfam" id="PF04932"/>
    </source>
</evidence>
<feature type="transmembrane region" description="Helical" evidence="6">
    <location>
        <begin position="83"/>
        <end position="101"/>
    </location>
</feature>
<dbReference type="Proteomes" id="UP000230956">
    <property type="component" value="Unassembled WGS sequence"/>
</dbReference>
<evidence type="ECO:0000256" key="1">
    <source>
        <dbReference type="ARBA" id="ARBA00004141"/>
    </source>
</evidence>
<accession>A0A2M7T7R2</accession>
<name>A0A2M7T7R2_9ACTN</name>
<evidence type="ECO:0000313" key="8">
    <source>
        <dbReference type="EMBL" id="PIZ38417.1"/>
    </source>
</evidence>
<organism evidence="8 9">
    <name type="scientific">Candidatus Aquicultor secundus</name>
    <dbReference type="NCBI Taxonomy" id="1973895"/>
    <lineage>
        <taxon>Bacteria</taxon>
        <taxon>Bacillati</taxon>
        <taxon>Actinomycetota</taxon>
        <taxon>Candidatus Aquicultoria</taxon>
        <taxon>Candidatus Aquicultorales</taxon>
        <taxon>Candidatus Aquicultoraceae</taxon>
        <taxon>Candidatus Aquicultor</taxon>
    </lineage>
</organism>
<feature type="transmembrane region" description="Helical" evidence="6">
    <location>
        <begin position="7"/>
        <end position="27"/>
    </location>
</feature>
<feature type="transmembrane region" description="Helical" evidence="6">
    <location>
        <begin position="276"/>
        <end position="297"/>
    </location>
</feature>
<dbReference type="InterPro" id="IPR051533">
    <property type="entry name" value="WaaL-like"/>
</dbReference>
<keyword evidence="4 6" id="KW-0472">Membrane</keyword>
<keyword evidence="5" id="KW-0802">TPR repeat</keyword>
<protein>
    <recommendedName>
        <fullName evidence="7">O-antigen ligase-related domain-containing protein</fullName>
    </recommendedName>
</protein>
<evidence type="ECO:0000256" key="3">
    <source>
        <dbReference type="ARBA" id="ARBA00022989"/>
    </source>
</evidence>
<keyword evidence="2 6" id="KW-0812">Transmembrane</keyword>
<feature type="transmembrane region" description="Helical" evidence="6">
    <location>
        <begin position="183"/>
        <end position="202"/>
    </location>
</feature>
<dbReference type="InterPro" id="IPR011990">
    <property type="entry name" value="TPR-like_helical_dom_sf"/>
</dbReference>
<sequence length="489" mass="54186">MATFGNAMFLGAYYTLIIPLIVSYLLWRDKDTVPRALPYLALLLSTIALLVTFGRAAWLGTAAGVILVGWFNWSTIKRSKYQIIPLVAILLIALVGVGVTGKTYSLPNRAVSIVKIEGSSLTRIQMWNASLPLVADTPLLGSGPDTFKYVFGKYKPQGWTQHADDPLLDRAHNDALQTAVTDGMISLVAYLWIFILLIGSGIKRLRAAEPMREGWLAVGLLGALLAYWIQLQFNFSHFSIAPLFWIFLGIESRLLFTRGQSRIVETGLEESKKPLAIGFIVLACTYLAVLSSIPLVADIHFARGRDLESIGKISQAVSEYKTASSLNVTEPLYKTTLGQALFRFGKKTAKEEYLSLGTAAFEQAQQINPINEQAYFTAAASYLVAGRAGKPVYLKKAIENDRRGLALNPVMVDAYIDMGVAYAYLNNYDDAINAWNQALAIEPGSDRAYYDLGWIYERKGNRAQAKQAYEKALRLNPRLREAKAAYDRL</sequence>
<dbReference type="SMART" id="SM00028">
    <property type="entry name" value="TPR"/>
    <property type="match status" value="3"/>
</dbReference>
<dbReference type="Pfam" id="PF04932">
    <property type="entry name" value="Wzy_C"/>
    <property type="match status" value="1"/>
</dbReference>
<feature type="repeat" description="TPR" evidence="5">
    <location>
        <begin position="446"/>
        <end position="479"/>
    </location>
</feature>
<feature type="transmembrane region" description="Helical" evidence="6">
    <location>
        <begin position="237"/>
        <end position="256"/>
    </location>
</feature>
<dbReference type="Pfam" id="PF00515">
    <property type="entry name" value="TPR_1"/>
    <property type="match status" value="1"/>
</dbReference>
<comment type="subcellular location">
    <subcellularLocation>
        <location evidence="1">Membrane</location>
        <topology evidence="1">Multi-pass membrane protein</topology>
    </subcellularLocation>
</comment>
<dbReference type="Pfam" id="PF13181">
    <property type="entry name" value="TPR_8"/>
    <property type="match status" value="1"/>
</dbReference>
<dbReference type="PANTHER" id="PTHR37422">
    <property type="entry name" value="TEICHURONIC ACID BIOSYNTHESIS PROTEIN TUAE"/>
    <property type="match status" value="1"/>
</dbReference>
<dbReference type="Gene3D" id="1.25.40.10">
    <property type="entry name" value="Tetratricopeptide repeat domain"/>
    <property type="match status" value="1"/>
</dbReference>
<dbReference type="PROSITE" id="PS50005">
    <property type="entry name" value="TPR"/>
    <property type="match status" value="2"/>
</dbReference>
<feature type="domain" description="O-antigen ligase-related" evidence="7">
    <location>
        <begin position="40"/>
        <end position="191"/>
    </location>
</feature>
<dbReference type="EMBL" id="PFNG01000149">
    <property type="protein sequence ID" value="PIZ38417.1"/>
    <property type="molecule type" value="Genomic_DNA"/>
</dbReference>
<evidence type="ECO:0000256" key="6">
    <source>
        <dbReference type="SAM" id="Phobius"/>
    </source>
</evidence>
<evidence type="ECO:0000313" key="9">
    <source>
        <dbReference type="Proteomes" id="UP000230956"/>
    </source>
</evidence>
<feature type="repeat" description="TPR" evidence="5">
    <location>
        <begin position="412"/>
        <end position="445"/>
    </location>
</feature>
<proteinExistence type="predicted"/>
<dbReference type="PANTHER" id="PTHR37422:SF13">
    <property type="entry name" value="LIPOPOLYSACCHARIDE BIOSYNTHESIS PROTEIN PA4999-RELATED"/>
    <property type="match status" value="1"/>
</dbReference>
<reference evidence="9" key="1">
    <citation type="submission" date="2017-09" db="EMBL/GenBank/DDBJ databases">
        <title>Depth-based differentiation of microbial function through sediment-hosted aquifers and enrichment of novel symbionts in the deep terrestrial subsurface.</title>
        <authorList>
            <person name="Probst A.J."/>
            <person name="Ladd B."/>
            <person name="Jarett J.K."/>
            <person name="Geller-Mcgrath D.E."/>
            <person name="Sieber C.M.K."/>
            <person name="Emerson J.B."/>
            <person name="Anantharaman K."/>
            <person name="Thomas B.C."/>
            <person name="Malmstrom R."/>
            <person name="Stieglmeier M."/>
            <person name="Klingl A."/>
            <person name="Woyke T."/>
            <person name="Ryan C.M."/>
            <person name="Banfield J.F."/>
        </authorList>
    </citation>
    <scope>NUCLEOTIDE SEQUENCE [LARGE SCALE GENOMIC DNA]</scope>
</reference>
<keyword evidence="3 6" id="KW-1133">Transmembrane helix</keyword>
<comment type="caution">
    <text evidence="8">The sequence shown here is derived from an EMBL/GenBank/DDBJ whole genome shotgun (WGS) entry which is preliminary data.</text>
</comment>
<feature type="transmembrane region" description="Helical" evidence="6">
    <location>
        <begin position="214"/>
        <end position="231"/>
    </location>
</feature>